<gene>
    <name evidence="1" type="ORF">UFOPK1740_00779</name>
</gene>
<dbReference type="EMBL" id="CAEZTU010000032">
    <property type="protein sequence ID" value="CAB4579162.1"/>
    <property type="molecule type" value="Genomic_DNA"/>
</dbReference>
<protein>
    <submittedName>
        <fullName evidence="1">Unannotated protein</fullName>
    </submittedName>
</protein>
<proteinExistence type="predicted"/>
<accession>A0A6J6ERQ5</accession>
<sequence>MKRSLILIFSLFLSFIVAPSAQANLRFDGDVSCPADYPIKYGESTLDGGYFTTCHTDTYHQANLIGGEVFRNYVNSGGTLDISQAITQYRQEQQGIADQRANAEAQALAEANANPGQEVCRTWSYTSTFNGTGGGGTCVTIPLAARTIDSAVASSKISAIRAQLESDPQYATLRYGIGNQTFDYTPAERAALLDQWAANMAGNELAKEAASKKAAKNPGLRVCSDWAVGGQSGQQCDYVPVALTSKAILASVTEQLDGLELTAALDKKVNKFVKAVDVAIPNTTSAKTVTIPKAPKGMSQVVTVENPDDCSAKGRKVKIDKGALCEISIALTVAEGINVNFAQTVARR</sequence>
<dbReference type="AlphaFoldDB" id="A0A6J6ERQ5"/>
<evidence type="ECO:0000313" key="1">
    <source>
        <dbReference type="EMBL" id="CAB4579162.1"/>
    </source>
</evidence>
<name>A0A6J6ERQ5_9ZZZZ</name>
<reference evidence="1" key="1">
    <citation type="submission" date="2020-05" db="EMBL/GenBank/DDBJ databases">
        <authorList>
            <person name="Chiriac C."/>
            <person name="Salcher M."/>
            <person name="Ghai R."/>
            <person name="Kavagutti S V."/>
        </authorList>
    </citation>
    <scope>NUCLEOTIDE SEQUENCE</scope>
</reference>
<organism evidence="1">
    <name type="scientific">freshwater metagenome</name>
    <dbReference type="NCBI Taxonomy" id="449393"/>
    <lineage>
        <taxon>unclassified sequences</taxon>
        <taxon>metagenomes</taxon>
        <taxon>ecological metagenomes</taxon>
    </lineage>
</organism>